<reference evidence="3 4" key="1">
    <citation type="journal article" date="2016" name="Nat. Commun.">
        <title>Thousands of microbial genomes shed light on interconnected biogeochemical processes in an aquifer system.</title>
        <authorList>
            <person name="Anantharaman K."/>
            <person name="Brown C.T."/>
            <person name="Hug L.A."/>
            <person name="Sharon I."/>
            <person name="Castelle C.J."/>
            <person name="Probst A.J."/>
            <person name="Thomas B.C."/>
            <person name="Singh A."/>
            <person name="Wilkins M.J."/>
            <person name="Karaoz U."/>
            <person name="Brodie E.L."/>
            <person name="Williams K.H."/>
            <person name="Hubbard S.S."/>
            <person name="Banfield J.F."/>
        </authorList>
    </citation>
    <scope>NUCLEOTIDE SEQUENCE [LARGE SCALE GENOMIC DNA]</scope>
</reference>
<dbReference type="STRING" id="1802516.A3A75_03515"/>
<evidence type="ECO:0000259" key="1">
    <source>
        <dbReference type="Pfam" id="PF00534"/>
    </source>
</evidence>
<sequence length="372" mass="42290">MNILILSWRGPGHPNAGGAEQVTFEHAKGWIKGGHDVTLFTSFFDGAKKEGVIDGVKIKRAGRQFFEVQFKAFLWYFFGKHQRFDLVVDEIHGIPFFTPIYVRSRKLAFIHEVAKEVWKLNPWPKPFNLIPSILGTLLEPWVFRLFYTKVPFMTVSNSTKNDLISWGIPKSNVTVIHNGVKLFLPNKLPVKEVKNTAMYLGAISEDKGTLDAIKAFAEIERKDDTWQYWIVGPGSEEYLGKLKKLVRELGIEMKLKVWGFVSEKKKFELLARAHILINPSVHEGWSLVNIEANSVGTPVIGYNVHGLRDSVINAKTGILVNKGVYRSLAETAVKLVRNKGTYEKFQKNCKKWATKFTWEKAVKESLGLVESL</sequence>
<protein>
    <recommendedName>
        <fullName evidence="5">Glycosyl transferase family 1 domain-containing protein</fullName>
    </recommendedName>
</protein>
<dbReference type="AlphaFoldDB" id="A0A1F8B942"/>
<dbReference type="InterPro" id="IPR028098">
    <property type="entry name" value="Glyco_trans_4-like_N"/>
</dbReference>
<feature type="domain" description="Glycosyltransferase subfamily 4-like N-terminal" evidence="2">
    <location>
        <begin position="17"/>
        <end position="181"/>
    </location>
</feature>
<dbReference type="PANTHER" id="PTHR12526">
    <property type="entry name" value="GLYCOSYLTRANSFERASE"/>
    <property type="match status" value="1"/>
</dbReference>
<dbReference type="CDD" id="cd03801">
    <property type="entry name" value="GT4_PimA-like"/>
    <property type="match status" value="1"/>
</dbReference>
<dbReference type="Pfam" id="PF00534">
    <property type="entry name" value="Glycos_transf_1"/>
    <property type="match status" value="1"/>
</dbReference>
<evidence type="ECO:0000313" key="4">
    <source>
        <dbReference type="Proteomes" id="UP000179018"/>
    </source>
</evidence>
<dbReference type="Pfam" id="PF13439">
    <property type="entry name" value="Glyco_transf_4"/>
    <property type="match status" value="1"/>
</dbReference>
<proteinExistence type="predicted"/>
<dbReference type="Gene3D" id="3.40.50.2000">
    <property type="entry name" value="Glycogen Phosphorylase B"/>
    <property type="match status" value="2"/>
</dbReference>
<name>A0A1F8B942_9BACT</name>
<dbReference type="EMBL" id="MGHC01000006">
    <property type="protein sequence ID" value="OGM60566.1"/>
    <property type="molecule type" value="Genomic_DNA"/>
</dbReference>
<evidence type="ECO:0008006" key="5">
    <source>
        <dbReference type="Google" id="ProtNLM"/>
    </source>
</evidence>
<feature type="domain" description="Glycosyl transferase family 1" evidence="1">
    <location>
        <begin position="185"/>
        <end position="352"/>
    </location>
</feature>
<dbReference type="GO" id="GO:0016757">
    <property type="term" value="F:glycosyltransferase activity"/>
    <property type="evidence" value="ECO:0007669"/>
    <property type="project" value="InterPro"/>
</dbReference>
<dbReference type="SUPFAM" id="SSF53756">
    <property type="entry name" value="UDP-Glycosyltransferase/glycogen phosphorylase"/>
    <property type="match status" value="1"/>
</dbReference>
<comment type="caution">
    <text evidence="3">The sequence shown here is derived from an EMBL/GenBank/DDBJ whole genome shotgun (WGS) entry which is preliminary data.</text>
</comment>
<gene>
    <name evidence="3" type="ORF">A3A75_03515</name>
</gene>
<accession>A0A1F8B942</accession>
<dbReference type="Proteomes" id="UP000179018">
    <property type="component" value="Unassembled WGS sequence"/>
</dbReference>
<organism evidence="3 4">
    <name type="scientific">Candidatus Woesebacteria bacterium RIFCSPLOWO2_01_FULL_39_10</name>
    <dbReference type="NCBI Taxonomy" id="1802516"/>
    <lineage>
        <taxon>Bacteria</taxon>
        <taxon>Candidatus Woeseibacteriota</taxon>
    </lineage>
</organism>
<evidence type="ECO:0000313" key="3">
    <source>
        <dbReference type="EMBL" id="OGM60566.1"/>
    </source>
</evidence>
<evidence type="ECO:0000259" key="2">
    <source>
        <dbReference type="Pfam" id="PF13439"/>
    </source>
</evidence>
<dbReference type="InterPro" id="IPR001296">
    <property type="entry name" value="Glyco_trans_1"/>
</dbReference>
<dbReference type="PANTHER" id="PTHR12526:SF618">
    <property type="entry name" value="GLYCOSYLTRANSFERASE, FAMILY 4"/>
    <property type="match status" value="1"/>
</dbReference>